<keyword evidence="1" id="KW-0812">Transmembrane</keyword>
<accession>A0ABV2HGF2</accession>
<protein>
    <submittedName>
        <fullName evidence="2">Uncharacterized protein</fullName>
    </submittedName>
</protein>
<evidence type="ECO:0000313" key="2">
    <source>
        <dbReference type="EMBL" id="MET3589634.1"/>
    </source>
</evidence>
<proteinExistence type="predicted"/>
<evidence type="ECO:0000256" key="1">
    <source>
        <dbReference type="SAM" id="Phobius"/>
    </source>
</evidence>
<gene>
    <name evidence="2" type="ORF">ABID23_000718</name>
</gene>
<name>A0ABV2HGF2_9HYPH</name>
<keyword evidence="1" id="KW-1133">Transmembrane helix</keyword>
<keyword evidence="1" id="KW-0472">Membrane</keyword>
<dbReference type="Proteomes" id="UP001549086">
    <property type="component" value="Unassembled WGS sequence"/>
</dbReference>
<comment type="caution">
    <text evidence="2">The sequence shown here is derived from an EMBL/GenBank/DDBJ whole genome shotgun (WGS) entry which is preliminary data.</text>
</comment>
<dbReference type="EMBL" id="JBEPLI010000004">
    <property type="protein sequence ID" value="MET3589634.1"/>
    <property type="molecule type" value="Genomic_DNA"/>
</dbReference>
<keyword evidence="3" id="KW-1185">Reference proteome</keyword>
<sequence length="106" mass="12042">MLRSLLKFMAFIFITLTIIVLVIDSVHSIKASHWVITPLNKVLANLLHTDIDTLNQSIQNTIPTFMSSVCISLINLPVWFILGALSIVLCILNHEKQEPFHKKSYI</sequence>
<feature type="transmembrane region" description="Helical" evidence="1">
    <location>
        <begin position="65"/>
        <end position="92"/>
    </location>
</feature>
<reference evidence="2 3" key="1">
    <citation type="submission" date="2024-06" db="EMBL/GenBank/DDBJ databases">
        <title>Genomic Encyclopedia of Type Strains, Phase IV (KMG-IV): sequencing the most valuable type-strain genomes for metagenomic binning, comparative biology and taxonomic classification.</title>
        <authorList>
            <person name="Goeker M."/>
        </authorList>
    </citation>
    <scope>NUCLEOTIDE SEQUENCE [LARGE SCALE GENOMIC DNA]</scope>
    <source>
        <strain evidence="2 3">DSM 23649</strain>
    </source>
</reference>
<evidence type="ECO:0000313" key="3">
    <source>
        <dbReference type="Proteomes" id="UP001549086"/>
    </source>
</evidence>
<organism evidence="2 3">
    <name type="scientific">Bartonella silvatica</name>
    <dbReference type="NCBI Taxonomy" id="357760"/>
    <lineage>
        <taxon>Bacteria</taxon>
        <taxon>Pseudomonadati</taxon>
        <taxon>Pseudomonadota</taxon>
        <taxon>Alphaproteobacteria</taxon>
        <taxon>Hyphomicrobiales</taxon>
        <taxon>Bartonellaceae</taxon>
        <taxon>Bartonella</taxon>
    </lineage>
</organism>